<feature type="compositionally biased region" description="Low complexity" evidence="2">
    <location>
        <begin position="608"/>
        <end position="622"/>
    </location>
</feature>
<gene>
    <name evidence="3" type="primary">sip-5</name>
    <name evidence="3" type="ORF">CFIMG_003128RA</name>
</gene>
<organism evidence="3 4">
    <name type="scientific">Ceratocystis fimbriata CBS 114723</name>
    <dbReference type="NCBI Taxonomy" id="1035309"/>
    <lineage>
        <taxon>Eukaryota</taxon>
        <taxon>Fungi</taxon>
        <taxon>Dikarya</taxon>
        <taxon>Ascomycota</taxon>
        <taxon>Pezizomycotina</taxon>
        <taxon>Sordariomycetes</taxon>
        <taxon>Hypocreomycetidae</taxon>
        <taxon>Microascales</taxon>
        <taxon>Ceratocystidaceae</taxon>
        <taxon>Ceratocystis</taxon>
    </lineage>
</organism>
<feature type="compositionally biased region" description="Low complexity" evidence="2">
    <location>
        <begin position="645"/>
        <end position="665"/>
    </location>
</feature>
<dbReference type="PANTHER" id="PTHR31315">
    <property type="entry name" value="PROTEIN SIP5"/>
    <property type="match status" value="1"/>
</dbReference>
<reference evidence="3 4" key="2">
    <citation type="journal article" date="2013" name="IMA Fungus">
        <title>IMA Genome-F 1: Ceratocystis fimbriata: Draft nuclear genome sequence for the plant pathogen, Ceratocystis fimbriata.</title>
        <authorList>
            <person name="Wilken P.M."/>
            <person name="Steenkamp E.T."/>
            <person name="Wingfield M.J."/>
            <person name="de Beer Z.W."/>
            <person name="Wingfield B.D."/>
        </authorList>
    </citation>
    <scope>NUCLEOTIDE SEQUENCE [LARGE SCALE GENOMIC DNA]</scope>
    <source>
        <strain evidence="3 4">CBS 114723</strain>
    </source>
</reference>
<accession>A0A2C5WW51</accession>
<evidence type="ECO:0000256" key="2">
    <source>
        <dbReference type="SAM" id="MobiDB-lite"/>
    </source>
</evidence>
<feature type="compositionally biased region" description="Polar residues" evidence="2">
    <location>
        <begin position="571"/>
        <end position="595"/>
    </location>
</feature>
<comment type="caution">
    <text evidence="3">The sequence shown here is derived from an EMBL/GenBank/DDBJ whole genome shotgun (WGS) entry which is preliminary data.</text>
</comment>
<feature type="region of interest" description="Disordered" evidence="2">
    <location>
        <begin position="481"/>
        <end position="508"/>
    </location>
</feature>
<feature type="compositionally biased region" description="Basic and acidic residues" evidence="2">
    <location>
        <begin position="531"/>
        <end position="556"/>
    </location>
</feature>
<evidence type="ECO:0000256" key="1">
    <source>
        <dbReference type="ARBA" id="ARBA00010402"/>
    </source>
</evidence>
<protein>
    <submittedName>
        <fullName evidence="3">Protein sip-5</fullName>
    </submittedName>
</protein>
<dbReference type="STRING" id="1035309.A0A2C5WW51"/>
<feature type="compositionally biased region" description="Polar residues" evidence="2">
    <location>
        <begin position="742"/>
        <end position="761"/>
    </location>
</feature>
<feature type="compositionally biased region" description="Polar residues" evidence="2">
    <location>
        <begin position="672"/>
        <end position="687"/>
    </location>
</feature>
<dbReference type="GO" id="GO:0005737">
    <property type="term" value="C:cytoplasm"/>
    <property type="evidence" value="ECO:0007669"/>
    <property type="project" value="TreeGrafter"/>
</dbReference>
<feature type="compositionally biased region" description="Polar residues" evidence="2">
    <location>
        <begin position="384"/>
        <end position="407"/>
    </location>
</feature>
<dbReference type="EMBL" id="APWK03000161">
    <property type="protein sequence ID" value="PHH49930.1"/>
    <property type="molecule type" value="Genomic_DNA"/>
</dbReference>
<feature type="compositionally biased region" description="Polar residues" evidence="2">
    <location>
        <begin position="244"/>
        <end position="257"/>
    </location>
</feature>
<evidence type="ECO:0000313" key="3">
    <source>
        <dbReference type="EMBL" id="PHH49930.1"/>
    </source>
</evidence>
<feature type="region of interest" description="Disordered" evidence="2">
    <location>
        <begin position="379"/>
        <end position="410"/>
    </location>
</feature>
<comment type="similarity">
    <text evidence="1">Belongs to the SIP5 family.</text>
</comment>
<dbReference type="Proteomes" id="UP000222788">
    <property type="component" value="Unassembled WGS sequence"/>
</dbReference>
<feature type="compositionally biased region" description="Basic residues" evidence="2">
    <location>
        <begin position="38"/>
        <end position="47"/>
    </location>
</feature>
<name>A0A2C5WW51_9PEZI</name>
<keyword evidence="4" id="KW-1185">Reference proteome</keyword>
<dbReference type="InterPro" id="IPR039301">
    <property type="entry name" value="Sip5/DA2"/>
</dbReference>
<feature type="compositionally biased region" description="Low complexity" evidence="2">
    <location>
        <begin position="488"/>
        <end position="503"/>
    </location>
</feature>
<reference evidence="3 4" key="1">
    <citation type="journal article" date="2013" name="Fungal Biol.">
        <title>Analysis of microsatellite markers in the genome of the plant pathogen Ceratocystis fimbriata.</title>
        <authorList>
            <person name="Simpson M.C."/>
            <person name="Wilken P.M."/>
            <person name="Coetzee M.P."/>
            <person name="Wingfield M.J."/>
            <person name="Wingfield B.D."/>
        </authorList>
    </citation>
    <scope>NUCLEOTIDE SEQUENCE [LARGE SCALE GENOMIC DNA]</scope>
    <source>
        <strain evidence="3 4">CBS 114723</strain>
    </source>
</reference>
<proteinExistence type="inferred from homology"/>
<sequence>MGNTNGKESRDHQHGRHASAPDSSRDDSQSGVPSHSTSSRHRSRRGGRGHDSMLMFGIPVANSTEQQPFTHKETRAEREARKLEKERLLRAQERARSMQSERVDGGYLVTVGTYVGPEDFSKPVVRQLIIERRIAPFWRGLNDIDDSWTDAQLIAAVRGSPIPDVDASLPVDLLNPEAADAEAGTSDHTKWLTVPAGRLQPAISEQSQTQTRTSPTATSGSGFRPQSSHFRTRKSFAAAIGLGSSRNNSNPEISTPPETHLPVDPFVSGKPLEVCLYREATECPICFLSYPPFLNHTRCCDQPICSECFVQIKRPDPTLPANNPEQGDAPAPEGERPWMLVTKPTQCPYCQQPEFGVTYDPPPFRRGIVYETPVSNLGAAGMGSRTSVNSSGSPSTNTRRRAQSLSANDPLVVSSDKLRPEWEAKLSSLRAHEARRSAAATALHHAAFLRDGHARYRSSNPDESMVASSERAAHAFHRRIAPQDHISSSHSRSSNNNRSVTRSMARPTITDEEYDEEMLAQAMQLSILSEEQRKRKVEREAQKANEKDAKKREKEEKKKKRASFYPLSFGNHGSSSQEQSRAHSDSTATNSNAGSSKDMAATRQQIGNSNLETTLSSTSQSQPMTAQKGKGVDHSDTLSQGPSPGSGAQTSQIGQASSSSSPVSSVLDVYPSQGTADMRTSSTSIENQEGDDGNDHMLNFRSLAEIVGVDMEKNGGSKANHAGAITHNEHAAASSHLETDKNTVSTSTSEHGLNSTYTVSS</sequence>
<feature type="region of interest" description="Disordered" evidence="2">
    <location>
        <begin position="728"/>
        <end position="761"/>
    </location>
</feature>
<dbReference type="PANTHER" id="PTHR31315:SF1">
    <property type="entry name" value="PROTEIN SIP5"/>
    <property type="match status" value="1"/>
</dbReference>
<evidence type="ECO:0000313" key="4">
    <source>
        <dbReference type="Proteomes" id="UP000222788"/>
    </source>
</evidence>
<feature type="region of interest" description="Disordered" evidence="2">
    <location>
        <begin position="201"/>
        <end position="264"/>
    </location>
</feature>
<feature type="region of interest" description="Disordered" evidence="2">
    <location>
        <begin position="1"/>
        <end position="54"/>
    </location>
</feature>
<dbReference type="AlphaFoldDB" id="A0A2C5WW51"/>
<dbReference type="CDD" id="cd24139">
    <property type="entry name" value="SIP5-like"/>
    <property type="match status" value="1"/>
</dbReference>
<dbReference type="OrthoDB" id="21471at2759"/>
<feature type="region of interest" description="Disordered" evidence="2">
    <location>
        <begin position="531"/>
        <end position="696"/>
    </location>
</feature>
<feature type="compositionally biased region" description="Polar residues" evidence="2">
    <location>
        <begin position="203"/>
        <end position="229"/>
    </location>
</feature>